<dbReference type="OrthoDB" id="8795458at2"/>
<dbReference type="AlphaFoldDB" id="A0A4R2N3I8"/>
<dbReference type="EMBL" id="SLXH01000029">
    <property type="protein sequence ID" value="TCP14637.1"/>
    <property type="molecule type" value="Genomic_DNA"/>
</dbReference>
<accession>A0A4R2N3I8</accession>
<name>A0A4R2N3I8_9BURK</name>
<organism evidence="1 2">
    <name type="scientific">Simplicispira metamorpha</name>
    <dbReference type="NCBI Taxonomy" id="80881"/>
    <lineage>
        <taxon>Bacteria</taxon>
        <taxon>Pseudomonadati</taxon>
        <taxon>Pseudomonadota</taxon>
        <taxon>Betaproteobacteria</taxon>
        <taxon>Burkholderiales</taxon>
        <taxon>Comamonadaceae</taxon>
        <taxon>Simplicispira</taxon>
    </lineage>
</organism>
<reference evidence="1 2" key="1">
    <citation type="submission" date="2019-03" db="EMBL/GenBank/DDBJ databases">
        <title>Genomic Encyclopedia of Type Strains, Phase IV (KMG-IV): sequencing the most valuable type-strain genomes for metagenomic binning, comparative biology and taxonomic classification.</title>
        <authorList>
            <person name="Goeker M."/>
        </authorList>
    </citation>
    <scope>NUCLEOTIDE SEQUENCE [LARGE SCALE GENOMIC DNA]</scope>
    <source>
        <strain evidence="1 2">DSM 1837</strain>
    </source>
</reference>
<gene>
    <name evidence="1" type="ORF">EV674_1298</name>
</gene>
<dbReference type="RefSeq" id="WP_119014213.1">
    <property type="nucleotide sequence ID" value="NZ_QXNC01000029.1"/>
</dbReference>
<comment type="caution">
    <text evidence="1">The sequence shown here is derived from an EMBL/GenBank/DDBJ whole genome shotgun (WGS) entry which is preliminary data.</text>
</comment>
<protein>
    <submittedName>
        <fullName evidence="1">Uncharacterized protein</fullName>
    </submittedName>
</protein>
<keyword evidence="2" id="KW-1185">Reference proteome</keyword>
<proteinExistence type="predicted"/>
<dbReference type="Proteomes" id="UP000295182">
    <property type="component" value="Unassembled WGS sequence"/>
</dbReference>
<sequence length="69" mass="7723">MSQYHAPQFDPTVDELETLKQLEMGQTITTPDALKEHLSGRLYERGFIAKDAAGHLTITPSGRALIKRQ</sequence>
<evidence type="ECO:0000313" key="1">
    <source>
        <dbReference type="EMBL" id="TCP14637.1"/>
    </source>
</evidence>
<evidence type="ECO:0000313" key="2">
    <source>
        <dbReference type="Proteomes" id="UP000295182"/>
    </source>
</evidence>